<dbReference type="InterPro" id="IPR041581">
    <property type="entry name" value="Glyoxalase_6"/>
</dbReference>
<dbReference type="SUPFAM" id="SSF54593">
    <property type="entry name" value="Glyoxalase/Bleomycin resistance protein/Dihydroxybiphenyl dioxygenase"/>
    <property type="match status" value="1"/>
</dbReference>
<reference evidence="4" key="1">
    <citation type="submission" date="2016-10" db="EMBL/GenBank/DDBJ databases">
        <authorList>
            <person name="Varghese N."/>
            <person name="Submissions S."/>
        </authorList>
    </citation>
    <scope>NUCLEOTIDE SEQUENCE [LARGE SCALE GENOMIC DNA]</scope>
    <source>
        <strain evidence="4">CGMCC 1.10658</strain>
    </source>
</reference>
<evidence type="ECO:0000256" key="1">
    <source>
        <dbReference type="SAM" id="MobiDB-lite"/>
    </source>
</evidence>
<dbReference type="Pfam" id="PF18029">
    <property type="entry name" value="Glyoxalase_6"/>
    <property type="match status" value="1"/>
</dbReference>
<protein>
    <recommendedName>
        <fullName evidence="2">VOC domain-containing protein</fullName>
    </recommendedName>
</protein>
<proteinExistence type="predicted"/>
<feature type="region of interest" description="Disordered" evidence="1">
    <location>
        <begin position="119"/>
        <end position="142"/>
    </location>
</feature>
<accession>A0A1G8Y6B9</accession>
<name>A0A1G8Y6B9_9GAMM</name>
<dbReference type="EMBL" id="FNFH01000002">
    <property type="protein sequence ID" value="SDJ98378.1"/>
    <property type="molecule type" value="Genomic_DNA"/>
</dbReference>
<dbReference type="AlphaFoldDB" id="A0A1G8Y6B9"/>
<feature type="domain" description="VOC" evidence="2">
    <location>
        <begin position="6"/>
        <end position="117"/>
    </location>
</feature>
<evidence type="ECO:0000313" key="4">
    <source>
        <dbReference type="Proteomes" id="UP000199305"/>
    </source>
</evidence>
<organism evidence="3 4">
    <name type="scientific">Microbulbifer yueqingensis</name>
    <dbReference type="NCBI Taxonomy" id="658219"/>
    <lineage>
        <taxon>Bacteria</taxon>
        <taxon>Pseudomonadati</taxon>
        <taxon>Pseudomonadota</taxon>
        <taxon>Gammaproteobacteria</taxon>
        <taxon>Cellvibrionales</taxon>
        <taxon>Microbulbiferaceae</taxon>
        <taxon>Microbulbifer</taxon>
    </lineage>
</organism>
<evidence type="ECO:0000313" key="3">
    <source>
        <dbReference type="EMBL" id="SDJ98378.1"/>
    </source>
</evidence>
<dbReference type="InterPro" id="IPR029068">
    <property type="entry name" value="Glyas_Bleomycin-R_OHBP_Dase"/>
</dbReference>
<dbReference type="InterPro" id="IPR037523">
    <property type="entry name" value="VOC_core"/>
</dbReference>
<sequence>MERILGLRTVVYGVTDLAEARSWYSRVLEREPYFESDCYMGFDVGGFELGLNPDARNVISRADGVIAYWGVTDIATEVERLNALGARQHGETVDVGEGILMASFLDPFGNIFGLIENPHFNPGGGGEQPGGLSAGPANGASQ</sequence>
<keyword evidence="4" id="KW-1185">Reference proteome</keyword>
<dbReference type="PROSITE" id="PS51819">
    <property type="entry name" value="VOC"/>
    <property type="match status" value="1"/>
</dbReference>
<dbReference type="RefSeq" id="WP_217631386.1">
    <property type="nucleotide sequence ID" value="NZ_FNFH01000002.1"/>
</dbReference>
<feature type="compositionally biased region" description="Gly residues" evidence="1">
    <location>
        <begin position="122"/>
        <end position="133"/>
    </location>
</feature>
<gene>
    <name evidence="3" type="ORF">SAMN05216212_1376</name>
</gene>
<dbReference type="Proteomes" id="UP000199305">
    <property type="component" value="Unassembled WGS sequence"/>
</dbReference>
<evidence type="ECO:0000259" key="2">
    <source>
        <dbReference type="PROSITE" id="PS51819"/>
    </source>
</evidence>
<dbReference type="STRING" id="658219.SAMN05216212_1376"/>
<dbReference type="Gene3D" id="3.10.180.10">
    <property type="entry name" value="2,3-Dihydroxybiphenyl 1,2-Dioxygenase, domain 1"/>
    <property type="match status" value="1"/>
</dbReference>